<keyword evidence="3" id="KW-1185">Reference proteome</keyword>
<evidence type="ECO:0000256" key="1">
    <source>
        <dbReference type="SAM" id="MobiDB-lite"/>
    </source>
</evidence>
<name>W9X567_9EURO</name>
<organism evidence="2 3">
    <name type="scientific">Cladophialophora psammophila CBS 110553</name>
    <dbReference type="NCBI Taxonomy" id="1182543"/>
    <lineage>
        <taxon>Eukaryota</taxon>
        <taxon>Fungi</taxon>
        <taxon>Dikarya</taxon>
        <taxon>Ascomycota</taxon>
        <taxon>Pezizomycotina</taxon>
        <taxon>Eurotiomycetes</taxon>
        <taxon>Chaetothyriomycetidae</taxon>
        <taxon>Chaetothyriales</taxon>
        <taxon>Herpotrichiellaceae</taxon>
        <taxon>Cladophialophora</taxon>
    </lineage>
</organism>
<accession>W9X567</accession>
<dbReference type="HOGENOM" id="CLU_1250558_0_0_1"/>
<dbReference type="Proteomes" id="UP000019471">
    <property type="component" value="Unassembled WGS sequence"/>
</dbReference>
<protein>
    <submittedName>
        <fullName evidence="2">Uncharacterized protein</fullName>
    </submittedName>
</protein>
<dbReference type="EMBL" id="AMGX01000006">
    <property type="protein sequence ID" value="EXJ72071.1"/>
    <property type="molecule type" value="Genomic_DNA"/>
</dbReference>
<comment type="caution">
    <text evidence="2">The sequence shown here is derived from an EMBL/GenBank/DDBJ whole genome shotgun (WGS) entry which is preliminary data.</text>
</comment>
<evidence type="ECO:0000313" key="2">
    <source>
        <dbReference type="EMBL" id="EXJ72071.1"/>
    </source>
</evidence>
<feature type="region of interest" description="Disordered" evidence="1">
    <location>
        <begin position="51"/>
        <end position="86"/>
    </location>
</feature>
<dbReference type="GeneID" id="19189296"/>
<sequence length="221" mass="24973">MRCPQGLLHLPRREEKGYIDILEGRLYELESALLQVLPLVSNEQLNEITASIPPIPSRPHFRARFSRASDGSSPPQDLAVPSTAPSPSEIVFHQVPQQHQENNRPQQQQSQMIATANDELPPCSLQRDQQYLKQMMSGSWLQHRQQHRQRHHHHQHLPLELGPFADSWPLAGGAVARQDQCLVSPARHSFVSGGPGSEFDFMPDYDRNGARETVMVSSRGF</sequence>
<gene>
    <name evidence="2" type="ORF">A1O5_04574</name>
</gene>
<dbReference type="RefSeq" id="XP_007743369.1">
    <property type="nucleotide sequence ID" value="XM_007745179.1"/>
</dbReference>
<reference evidence="2 3" key="1">
    <citation type="submission" date="2013-03" db="EMBL/GenBank/DDBJ databases">
        <title>The Genome Sequence of Cladophialophora psammophila CBS 110553.</title>
        <authorList>
            <consortium name="The Broad Institute Genomics Platform"/>
            <person name="Cuomo C."/>
            <person name="de Hoog S."/>
            <person name="Gorbushina A."/>
            <person name="Walker B."/>
            <person name="Young S.K."/>
            <person name="Zeng Q."/>
            <person name="Gargeya S."/>
            <person name="Fitzgerald M."/>
            <person name="Haas B."/>
            <person name="Abouelleil A."/>
            <person name="Allen A.W."/>
            <person name="Alvarado L."/>
            <person name="Arachchi H.M."/>
            <person name="Berlin A.M."/>
            <person name="Chapman S.B."/>
            <person name="Gainer-Dewar J."/>
            <person name="Goldberg J."/>
            <person name="Griggs A."/>
            <person name="Gujja S."/>
            <person name="Hansen M."/>
            <person name="Howarth C."/>
            <person name="Imamovic A."/>
            <person name="Ireland A."/>
            <person name="Larimer J."/>
            <person name="McCowan C."/>
            <person name="Murphy C."/>
            <person name="Pearson M."/>
            <person name="Poon T.W."/>
            <person name="Priest M."/>
            <person name="Roberts A."/>
            <person name="Saif S."/>
            <person name="Shea T."/>
            <person name="Sisk P."/>
            <person name="Sykes S."/>
            <person name="Wortman J."/>
            <person name="Nusbaum C."/>
            <person name="Birren B."/>
        </authorList>
    </citation>
    <scope>NUCLEOTIDE SEQUENCE [LARGE SCALE GENOMIC DNA]</scope>
    <source>
        <strain evidence="2 3">CBS 110553</strain>
    </source>
</reference>
<evidence type="ECO:0000313" key="3">
    <source>
        <dbReference type="Proteomes" id="UP000019471"/>
    </source>
</evidence>
<dbReference type="OrthoDB" id="4145876at2759"/>
<proteinExistence type="predicted"/>
<dbReference type="AlphaFoldDB" id="W9X567"/>